<organism evidence="4 5">
    <name type="scientific">Favolaschia claudopus</name>
    <dbReference type="NCBI Taxonomy" id="2862362"/>
    <lineage>
        <taxon>Eukaryota</taxon>
        <taxon>Fungi</taxon>
        <taxon>Dikarya</taxon>
        <taxon>Basidiomycota</taxon>
        <taxon>Agaricomycotina</taxon>
        <taxon>Agaricomycetes</taxon>
        <taxon>Agaricomycetidae</taxon>
        <taxon>Agaricales</taxon>
        <taxon>Marasmiineae</taxon>
        <taxon>Mycenaceae</taxon>
        <taxon>Favolaschia</taxon>
    </lineage>
</organism>
<dbReference type="AlphaFoldDB" id="A0AAW0CUB5"/>
<dbReference type="PANTHER" id="PTHR40465">
    <property type="entry name" value="CHROMOSOME 1, WHOLE GENOME SHOTGUN SEQUENCE"/>
    <property type="match status" value="1"/>
</dbReference>
<evidence type="ECO:0000259" key="3">
    <source>
        <dbReference type="Pfam" id="PF20152"/>
    </source>
</evidence>
<feature type="domain" description="DUF6534" evidence="3">
    <location>
        <begin position="164"/>
        <end position="249"/>
    </location>
</feature>
<feature type="compositionally biased region" description="Polar residues" evidence="1">
    <location>
        <begin position="262"/>
        <end position="271"/>
    </location>
</feature>
<evidence type="ECO:0000313" key="4">
    <source>
        <dbReference type="EMBL" id="KAK7042697.1"/>
    </source>
</evidence>
<keyword evidence="5" id="KW-1185">Reference proteome</keyword>
<evidence type="ECO:0000256" key="1">
    <source>
        <dbReference type="SAM" id="MobiDB-lite"/>
    </source>
</evidence>
<sequence>MSFDKFLGSILVASWANGMLLVVSCSQAYFYYRTFPKDHWATKATVLSSIVVDFINVMANYASIYLYAITNWGDLDYLFARAYWPLYIYILSLGASGFIVQNYLIFRYWRATKHMIVCGLVWLVSLTGMAASILTAVVVIQSVSNSAARNTAATAAIIWQVSASVANVALALLLVFQLRQMQSSFQSTQSIIQRLIRSAIQTGGITSILALTSLITYLAEKSSNVTVAFGYPLGRVYTITLLYNLNMRAEMRGASISRTRDTSSAGNNQVYGNGHSHAMTGDRGIGLESLGGIHVHRTAIVKIDDGDIQNVKVQTETDEVSVRTQQDGKDDRF</sequence>
<accession>A0AAW0CUB5</accession>
<comment type="caution">
    <text evidence="4">The sequence shown here is derived from an EMBL/GenBank/DDBJ whole genome shotgun (WGS) entry which is preliminary data.</text>
</comment>
<name>A0AAW0CUB5_9AGAR</name>
<keyword evidence="2" id="KW-0472">Membrane</keyword>
<evidence type="ECO:0000256" key="2">
    <source>
        <dbReference type="SAM" id="Phobius"/>
    </source>
</evidence>
<dbReference type="EMBL" id="JAWWNJ010000013">
    <property type="protein sequence ID" value="KAK7042697.1"/>
    <property type="molecule type" value="Genomic_DNA"/>
</dbReference>
<feature type="region of interest" description="Disordered" evidence="1">
    <location>
        <begin position="258"/>
        <end position="277"/>
    </location>
</feature>
<evidence type="ECO:0000313" key="5">
    <source>
        <dbReference type="Proteomes" id="UP001362999"/>
    </source>
</evidence>
<keyword evidence="2" id="KW-1133">Transmembrane helix</keyword>
<protein>
    <recommendedName>
        <fullName evidence="3">DUF6534 domain-containing protein</fullName>
    </recommendedName>
</protein>
<dbReference type="PANTHER" id="PTHR40465:SF1">
    <property type="entry name" value="DUF6534 DOMAIN-CONTAINING PROTEIN"/>
    <property type="match status" value="1"/>
</dbReference>
<reference evidence="4 5" key="1">
    <citation type="journal article" date="2024" name="J Genomics">
        <title>Draft genome sequencing and assembly of Favolaschia claudopus CIRM-BRFM 2984 isolated from oak limbs.</title>
        <authorList>
            <person name="Navarro D."/>
            <person name="Drula E."/>
            <person name="Chaduli D."/>
            <person name="Cazenave R."/>
            <person name="Ahrendt S."/>
            <person name="Wang J."/>
            <person name="Lipzen A."/>
            <person name="Daum C."/>
            <person name="Barry K."/>
            <person name="Grigoriev I.V."/>
            <person name="Favel A."/>
            <person name="Rosso M.N."/>
            <person name="Martin F."/>
        </authorList>
    </citation>
    <scope>NUCLEOTIDE SEQUENCE [LARGE SCALE GENOMIC DNA]</scope>
    <source>
        <strain evidence="4 5">CIRM-BRFM 2984</strain>
    </source>
</reference>
<gene>
    <name evidence="4" type="ORF">R3P38DRAFT_2891825</name>
</gene>
<dbReference type="PROSITE" id="PS51257">
    <property type="entry name" value="PROKAR_LIPOPROTEIN"/>
    <property type="match status" value="1"/>
</dbReference>
<feature type="transmembrane region" description="Helical" evidence="2">
    <location>
        <begin position="225"/>
        <end position="245"/>
    </location>
</feature>
<dbReference type="InterPro" id="IPR045339">
    <property type="entry name" value="DUF6534"/>
</dbReference>
<feature type="transmembrane region" description="Helical" evidence="2">
    <location>
        <begin position="199"/>
        <end position="219"/>
    </location>
</feature>
<feature type="transmembrane region" description="Helical" evidence="2">
    <location>
        <begin position="44"/>
        <end position="66"/>
    </location>
</feature>
<keyword evidence="2" id="KW-0812">Transmembrane</keyword>
<proteinExistence type="predicted"/>
<feature type="transmembrane region" description="Helical" evidence="2">
    <location>
        <begin position="6"/>
        <end position="32"/>
    </location>
</feature>
<feature type="transmembrane region" description="Helical" evidence="2">
    <location>
        <begin position="152"/>
        <end position="178"/>
    </location>
</feature>
<dbReference type="Proteomes" id="UP001362999">
    <property type="component" value="Unassembled WGS sequence"/>
</dbReference>
<feature type="transmembrane region" description="Helical" evidence="2">
    <location>
        <begin position="117"/>
        <end position="140"/>
    </location>
</feature>
<dbReference type="Pfam" id="PF20152">
    <property type="entry name" value="DUF6534"/>
    <property type="match status" value="1"/>
</dbReference>
<feature type="transmembrane region" description="Helical" evidence="2">
    <location>
        <begin position="86"/>
        <end position="105"/>
    </location>
</feature>